<comment type="caution">
    <text evidence="1">The sequence shown here is derived from an EMBL/GenBank/DDBJ whole genome shotgun (WGS) entry which is preliminary data.</text>
</comment>
<name>A0A9D2IKU3_9FIRM</name>
<accession>A0A9D2IKU3</accession>
<gene>
    <name evidence="1" type="ORF">H9817_08140</name>
</gene>
<dbReference type="NCBIfam" id="NF007714">
    <property type="entry name" value="PRK10410.1-2"/>
    <property type="match status" value="1"/>
</dbReference>
<reference evidence="1" key="1">
    <citation type="journal article" date="2021" name="PeerJ">
        <title>Extensive microbial diversity within the chicken gut microbiome revealed by metagenomics and culture.</title>
        <authorList>
            <person name="Gilroy R."/>
            <person name="Ravi A."/>
            <person name="Getino M."/>
            <person name="Pursley I."/>
            <person name="Horton D.L."/>
            <person name="Alikhan N.F."/>
            <person name="Baker D."/>
            <person name="Gharbi K."/>
            <person name="Hall N."/>
            <person name="Watson M."/>
            <person name="Adriaenssens E.M."/>
            <person name="Foster-Nyarko E."/>
            <person name="Jarju S."/>
            <person name="Secka A."/>
            <person name="Antonio M."/>
            <person name="Oren A."/>
            <person name="Chaudhuri R.R."/>
            <person name="La Ragione R."/>
            <person name="Hildebrand F."/>
            <person name="Pallen M.J."/>
        </authorList>
    </citation>
    <scope>NUCLEOTIDE SEQUENCE</scope>
    <source>
        <strain evidence="1">ChiGjej1B1-13045</strain>
    </source>
</reference>
<dbReference type="InterPro" id="IPR020483">
    <property type="entry name" value="Uncharacterised_YgbA"/>
</dbReference>
<dbReference type="Pfam" id="PF11756">
    <property type="entry name" value="YgbA_NO"/>
    <property type="match status" value="1"/>
</dbReference>
<organism evidence="1 2">
    <name type="scientific">Candidatus Mediterraneibacter stercorigallinarum</name>
    <dbReference type="NCBI Taxonomy" id="2838686"/>
    <lineage>
        <taxon>Bacteria</taxon>
        <taxon>Bacillati</taxon>
        <taxon>Bacillota</taxon>
        <taxon>Clostridia</taxon>
        <taxon>Lachnospirales</taxon>
        <taxon>Lachnospiraceae</taxon>
        <taxon>Mediterraneibacter</taxon>
    </lineage>
</organism>
<evidence type="ECO:0000313" key="1">
    <source>
        <dbReference type="EMBL" id="HIZ13877.1"/>
    </source>
</evidence>
<proteinExistence type="predicted"/>
<protein>
    <submittedName>
        <fullName evidence="1">Nitrous oxide-stimulated promoter family protein</fullName>
    </submittedName>
</protein>
<sequence length="145" mass="17372">MCISLQRSARFPQGRSSFRKRRDRTVNGDVKNRKVEKKRKKEQYVVEEMIRLYCRKKHKGHGRGRGRMCPDCQELSDYARLRSEKCPFMEEKTFCSNCKVHCYKPEMREKIRQVMRFSGPRMLLHHPVLAVWHVACSVREKKKQG</sequence>
<evidence type="ECO:0000313" key="2">
    <source>
        <dbReference type="Proteomes" id="UP000824017"/>
    </source>
</evidence>
<dbReference type="AlphaFoldDB" id="A0A9D2IKU3"/>
<dbReference type="Proteomes" id="UP000824017">
    <property type="component" value="Unassembled WGS sequence"/>
</dbReference>
<dbReference type="EMBL" id="DXCD01000214">
    <property type="protein sequence ID" value="HIZ13877.1"/>
    <property type="molecule type" value="Genomic_DNA"/>
</dbReference>
<reference evidence="1" key="2">
    <citation type="submission" date="2021-04" db="EMBL/GenBank/DDBJ databases">
        <authorList>
            <person name="Gilroy R."/>
        </authorList>
    </citation>
    <scope>NUCLEOTIDE SEQUENCE</scope>
    <source>
        <strain evidence="1">ChiGjej1B1-13045</strain>
    </source>
</reference>